<evidence type="ECO:0000256" key="4">
    <source>
        <dbReference type="ARBA" id="ARBA00050552"/>
    </source>
</evidence>
<sequence length="389" mass="43550">MASGNTSGEMPGVEQVLEKALSGEELSSVMTILNGKILPTISIPKEVKEEAEKHNFEISGYVIDAAPEQTRTPRKVRVAAIQNAIVEPTNAPVQQQRDAIHCRIKMMVEAAAACGANIICMQEAWTMPFAFCTRERLPWTEFAESAENGPTTQLMQQLARKHGIVIVSPILERDERRDDVLWNAAVVISHTGNVIGKSRKNHIPRVGDFNESNYYMESNLGHPVFETAFGRLAINICYGRHHPQNWMMYALNGAEIIFNPSATVSGLSEPLWRIEARNAAIANHVYTVAINRVGTEIFEHEFTSGDKKPAHKDFGHFFGSTYVAAPDGCRTPGLSRTRDGVLITEIDLNLNRQTKDAWGFRMTQRLDMYAREISKAADPYYRPHIIRET</sequence>
<evidence type="ECO:0000256" key="7">
    <source>
        <dbReference type="ARBA" id="ARBA00074804"/>
    </source>
</evidence>
<proteinExistence type="inferred from homology"/>
<evidence type="ECO:0000256" key="3">
    <source>
        <dbReference type="ARBA" id="ARBA00050540"/>
    </source>
</evidence>
<dbReference type="GO" id="GO:0003837">
    <property type="term" value="F:beta-ureidopropionase activity"/>
    <property type="evidence" value="ECO:0007669"/>
    <property type="project" value="UniProtKB-EC"/>
</dbReference>
<dbReference type="SUPFAM" id="SSF56317">
    <property type="entry name" value="Carbon-nitrogen hydrolase"/>
    <property type="match status" value="1"/>
</dbReference>
<evidence type="ECO:0000256" key="2">
    <source>
        <dbReference type="ARBA" id="ARBA00022801"/>
    </source>
</evidence>
<comment type="pathway">
    <text evidence="1">Amino-acid biosynthesis; beta-alanine biosynthesis.</text>
</comment>
<dbReference type="Pfam" id="PF00795">
    <property type="entry name" value="CN_hydrolase"/>
    <property type="match status" value="1"/>
</dbReference>
<evidence type="ECO:0000313" key="12">
    <source>
        <dbReference type="WBParaSite" id="EVEC_0000316101-mRNA-1"/>
    </source>
</evidence>
<dbReference type="InterPro" id="IPR036526">
    <property type="entry name" value="C-N_Hydrolase_sf"/>
</dbReference>
<comment type="similarity">
    <text evidence="5">Belongs to the carbon-nitrogen hydrolase superfamily. BUP family.</text>
</comment>
<name>A0A0N4UZU4_ENTVE</name>
<dbReference type="AlphaFoldDB" id="A0A0N4UZU4"/>
<evidence type="ECO:0000313" key="10">
    <source>
        <dbReference type="EMBL" id="VDD87726.1"/>
    </source>
</evidence>
<reference evidence="10 11" key="2">
    <citation type="submission" date="2018-10" db="EMBL/GenBank/DDBJ databases">
        <authorList>
            <consortium name="Pathogen Informatics"/>
        </authorList>
    </citation>
    <scope>NUCLEOTIDE SEQUENCE [LARGE SCALE GENOMIC DNA]</scope>
</reference>
<dbReference type="PANTHER" id="PTHR43674">
    <property type="entry name" value="NITRILASE C965.09-RELATED"/>
    <property type="match status" value="1"/>
</dbReference>
<organism evidence="12">
    <name type="scientific">Enterobius vermicularis</name>
    <name type="common">Human pinworm</name>
    <dbReference type="NCBI Taxonomy" id="51028"/>
    <lineage>
        <taxon>Eukaryota</taxon>
        <taxon>Metazoa</taxon>
        <taxon>Ecdysozoa</taxon>
        <taxon>Nematoda</taxon>
        <taxon>Chromadorea</taxon>
        <taxon>Rhabditida</taxon>
        <taxon>Spirurina</taxon>
        <taxon>Oxyuridomorpha</taxon>
        <taxon>Oxyuroidea</taxon>
        <taxon>Oxyuridae</taxon>
        <taxon>Enterobius</taxon>
    </lineage>
</organism>
<dbReference type="FunFam" id="3.60.110.10:FF:000008">
    <property type="entry name" value="Beta-alanine synthase"/>
    <property type="match status" value="1"/>
</dbReference>
<dbReference type="InterPro" id="IPR003010">
    <property type="entry name" value="C-N_Hydrolase"/>
</dbReference>
<evidence type="ECO:0000259" key="9">
    <source>
        <dbReference type="PROSITE" id="PS50263"/>
    </source>
</evidence>
<protein>
    <recommendedName>
        <fullName evidence="7">Beta-ureidopropionase</fullName>
        <ecNumber evidence="6">3.5.1.6</ecNumber>
    </recommendedName>
    <alternativeName>
        <fullName evidence="8">N-carbamoyl-beta-alanine amidohydrolase</fullName>
    </alternativeName>
</protein>
<evidence type="ECO:0000256" key="1">
    <source>
        <dbReference type="ARBA" id="ARBA00004668"/>
    </source>
</evidence>
<dbReference type="PROSITE" id="PS50263">
    <property type="entry name" value="CN_HYDROLASE"/>
    <property type="match status" value="1"/>
</dbReference>
<dbReference type="GO" id="GO:0033396">
    <property type="term" value="P:beta-alanine biosynthetic process via 3-ureidopropionate"/>
    <property type="evidence" value="ECO:0007669"/>
    <property type="project" value="TreeGrafter"/>
</dbReference>
<evidence type="ECO:0000256" key="6">
    <source>
        <dbReference type="ARBA" id="ARBA00066985"/>
    </source>
</evidence>
<comment type="catalytic activity">
    <reaction evidence="4">
        <text>3-(carbamoylamino)-2-methylpropanoate + H2O + 2 H(+) = (R)-3-amino-2-methylpropanoate + NH4(+) + CO2</text>
        <dbReference type="Rhea" id="RHEA:37339"/>
        <dbReference type="ChEBI" id="CHEBI:15377"/>
        <dbReference type="ChEBI" id="CHEBI:15378"/>
        <dbReference type="ChEBI" id="CHEBI:16526"/>
        <dbReference type="ChEBI" id="CHEBI:28938"/>
        <dbReference type="ChEBI" id="CHEBI:57731"/>
        <dbReference type="ChEBI" id="CHEBI:74414"/>
        <dbReference type="EC" id="3.5.1.6"/>
    </reaction>
</comment>
<evidence type="ECO:0000313" key="11">
    <source>
        <dbReference type="Proteomes" id="UP000274131"/>
    </source>
</evidence>
<keyword evidence="11" id="KW-1185">Reference proteome</keyword>
<accession>A0A0N4UZU4</accession>
<dbReference type="EMBL" id="UXUI01007463">
    <property type="protein sequence ID" value="VDD87726.1"/>
    <property type="molecule type" value="Genomic_DNA"/>
</dbReference>
<feature type="domain" description="CN hydrolase" evidence="9">
    <location>
        <begin position="76"/>
        <end position="348"/>
    </location>
</feature>
<dbReference type="Proteomes" id="UP000274131">
    <property type="component" value="Unassembled WGS sequence"/>
</dbReference>
<dbReference type="OrthoDB" id="412018at2759"/>
<reference evidence="12" key="1">
    <citation type="submission" date="2016-04" db="UniProtKB">
        <authorList>
            <consortium name="WormBaseParasite"/>
        </authorList>
    </citation>
    <scope>IDENTIFICATION</scope>
</reference>
<gene>
    <name evidence="10" type="ORF">EVEC_LOCUS2869</name>
</gene>
<dbReference type="InterPro" id="IPR050345">
    <property type="entry name" value="Aliph_Amidase/BUP"/>
</dbReference>
<dbReference type="Gene3D" id="3.60.110.10">
    <property type="entry name" value="Carbon-nitrogen hydrolase"/>
    <property type="match status" value="1"/>
</dbReference>
<dbReference type="PANTHER" id="PTHR43674:SF2">
    <property type="entry name" value="BETA-UREIDOPROPIONASE"/>
    <property type="match status" value="1"/>
</dbReference>
<dbReference type="EC" id="3.5.1.6" evidence="6"/>
<comment type="catalytic activity">
    <reaction evidence="3">
        <text>3-(carbamoylamino)propanoate + H2O + 2 H(+) = beta-alanine + NH4(+) + CO2</text>
        <dbReference type="Rhea" id="RHEA:11184"/>
        <dbReference type="ChEBI" id="CHEBI:11892"/>
        <dbReference type="ChEBI" id="CHEBI:15377"/>
        <dbReference type="ChEBI" id="CHEBI:15378"/>
        <dbReference type="ChEBI" id="CHEBI:16526"/>
        <dbReference type="ChEBI" id="CHEBI:28938"/>
        <dbReference type="ChEBI" id="CHEBI:57966"/>
        <dbReference type="EC" id="3.5.1.6"/>
    </reaction>
</comment>
<keyword evidence="2" id="KW-0378">Hydrolase</keyword>
<evidence type="ECO:0000256" key="5">
    <source>
        <dbReference type="ARBA" id="ARBA00061249"/>
    </source>
</evidence>
<evidence type="ECO:0000256" key="8">
    <source>
        <dbReference type="ARBA" id="ARBA00075038"/>
    </source>
</evidence>
<dbReference type="STRING" id="51028.A0A0N4UZU4"/>
<dbReference type="WBParaSite" id="EVEC_0000316101-mRNA-1">
    <property type="protein sequence ID" value="EVEC_0000316101-mRNA-1"/>
    <property type="gene ID" value="EVEC_0000316101"/>
</dbReference>